<gene>
    <name evidence="5" type="ORF">PR048_027696</name>
</gene>
<keyword evidence="3" id="KW-1015">Disulfide bond</keyword>
<feature type="domain" description="Teneurin-like YD-shell" evidence="4">
    <location>
        <begin position="2"/>
        <end position="82"/>
    </location>
</feature>
<reference evidence="5 6" key="1">
    <citation type="submission" date="2023-02" db="EMBL/GenBank/DDBJ databases">
        <title>LHISI_Scaffold_Assembly.</title>
        <authorList>
            <person name="Stuart O.P."/>
            <person name="Cleave R."/>
            <person name="Magrath M.J.L."/>
            <person name="Mikheyev A.S."/>
        </authorList>
    </citation>
    <scope>NUCLEOTIDE SEQUENCE [LARGE SCALE GENOMIC DNA]</scope>
    <source>
        <strain evidence="5">Daus_M_001</strain>
        <tissue evidence="5">Leg muscle</tissue>
    </source>
</reference>
<dbReference type="Pfam" id="PF25023">
    <property type="entry name" value="TEN_YD-shell"/>
    <property type="match status" value="1"/>
</dbReference>
<name>A0ABQ9GH71_9NEOP</name>
<proteinExistence type="predicted"/>
<dbReference type="InterPro" id="IPR051216">
    <property type="entry name" value="Teneurin"/>
</dbReference>
<keyword evidence="1" id="KW-0245">EGF-like domain</keyword>
<comment type="caution">
    <text evidence="5">The sequence shown here is derived from an EMBL/GenBank/DDBJ whole genome shotgun (WGS) entry which is preliminary data.</text>
</comment>
<dbReference type="InterPro" id="IPR056823">
    <property type="entry name" value="TEN-like_YD-shell"/>
</dbReference>
<keyword evidence="6" id="KW-1185">Reference proteome</keyword>
<sequence>MFGLHYDEDGGLRHVTLPSGTRHSFACQPSLGFLRVTYTPPGSARAYVQHYSHSGALLQTVFPVDGARVIYRYHVSGKLAEVSPSIVPTLSNSEVTSV</sequence>
<dbReference type="PANTHER" id="PTHR11219:SF69">
    <property type="entry name" value="TENEURIN-A"/>
    <property type="match status" value="1"/>
</dbReference>
<organism evidence="5 6">
    <name type="scientific">Dryococelus australis</name>
    <dbReference type="NCBI Taxonomy" id="614101"/>
    <lineage>
        <taxon>Eukaryota</taxon>
        <taxon>Metazoa</taxon>
        <taxon>Ecdysozoa</taxon>
        <taxon>Arthropoda</taxon>
        <taxon>Hexapoda</taxon>
        <taxon>Insecta</taxon>
        <taxon>Pterygota</taxon>
        <taxon>Neoptera</taxon>
        <taxon>Polyneoptera</taxon>
        <taxon>Phasmatodea</taxon>
        <taxon>Verophasmatodea</taxon>
        <taxon>Anareolatae</taxon>
        <taxon>Phasmatidae</taxon>
        <taxon>Eurycanthinae</taxon>
        <taxon>Dryococelus</taxon>
    </lineage>
</organism>
<evidence type="ECO:0000256" key="2">
    <source>
        <dbReference type="ARBA" id="ARBA00022737"/>
    </source>
</evidence>
<protein>
    <recommendedName>
        <fullName evidence="4">Teneurin-like YD-shell domain-containing protein</fullName>
    </recommendedName>
</protein>
<accession>A0ABQ9GH71</accession>
<evidence type="ECO:0000313" key="6">
    <source>
        <dbReference type="Proteomes" id="UP001159363"/>
    </source>
</evidence>
<keyword evidence="2" id="KW-0677">Repeat</keyword>
<evidence type="ECO:0000256" key="3">
    <source>
        <dbReference type="ARBA" id="ARBA00023157"/>
    </source>
</evidence>
<dbReference type="EMBL" id="JARBHB010000012">
    <property type="protein sequence ID" value="KAJ8871379.1"/>
    <property type="molecule type" value="Genomic_DNA"/>
</dbReference>
<dbReference type="PANTHER" id="PTHR11219">
    <property type="entry name" value="TENEURIN AND N-ACETYLGLUCOSAMINE-1-PHOSPHODIESTER ALPHA-N-ACETYLGLUCOSAMINIDASE"/>
    <property type="match status" value="1"/>
</dbReference>
<evidence type="ECO:0000259" key="4">
    <source>
        <dbReference type="Pfam" id="PF25023"/>
    </source>
</evidence>
<evidence type="ECO:0000313" key="5">
    <source>
        <dbReference type="EMBL" id="KAJ8871379.1"/>
    </source>
</evidence>
<evidence type="ECO:0000256" key="1">
    <source>
        <dbReference type="ARBA" id="ARBA00022536"/>
    </source>
</evidence>
<dbReference type="Proteomes" id="UP001159363">
    <property type="component" value="Chromosome 11"/>
</dbReference>